<feature type="transmembrane region" description="Helical" evidence="1">
    <location>
        <begin position="131"/>
        <end position="151"/>
    </location>
</feature>
<dbReference type="AlphaFoldDB" id="A0AAE3A1Z6"/>
<dbReference type="Proteomes" id="UP001197795">
    <property type="component" value="Unassembled WGS sequence"/>
</dbReference>
<evidence type="ECO:0000313" key="3">
    <source>
        <dbReference type="Proteomes" id="UP001197795"/>
    </source>
</evidence>
<keyword evidence="3" id="KW-1185">Reference proteome</keyword>
<organism evidence="2 3">
    <name type="scientific">Waltera acetigignens</name>
    <dbReference type="NCBI Taxonomy" id="2981769"/>
    <lineage>
        <taxon>Bacteria</taxon>
        <taxon>Bacillati</taxon>
        <taxon>Bacillota</taxon>
        <taxon>Clostridia</taxon>
        <taxon>Lachnospirales</taxon>
        <taxon>Lachnospiraceae</taxon>
        <taxon>Waltera</taxon>
    </lineage>
</organism>
<evidence type="ECO:0000256" key="1">
    <source>
        <dbReference type="SAM" id="Phobius"/>
    </source>
</evidence>
<sequence>MNQLCFYPLALTASTLLAALAPASRPSLALWMLGALPVFFLYYARKRCKHLSVLLLLHGLVLACFYIIPAANGVNRGIRLLVGAGFVIYSLWLRFRTEDFASDPLPLPLAAGIAFLCLFLQHYQGNNVWDLYYRMSLILVFLLYAVILFLQSYEDFLTVNRLSTGKIPFQEIFRSGLHSTAAFVLLSGLLLLAVSQFAWLKPFLRLLRNGLAAILRFLFGLLPMDSGTEAVVVEQQAGGGDMPPMEAEDPFILWVILEYVAMIALLIVCVFLLYRGIRKLITFLRDRMQFSLPGTVSEQPESMDKREHLEAAPENTAAKQKQKWFSFAFLDAGQKIRRMYQKKINASGLAKMSLPFYTARDAEKSLDVEGMAEIYEKARYSDVPCTDGDVRQMKKYM</sequence>
<keyword evidence="1" id="KW-0812">Transmembrane</keyword>
<feature type="transmembrane region" description="Helical" evidence="1">
    <location>
        <begin position="77"/>
        <end position="95"/>
    </location>
</feature>
<keyword evidence="1" id="KW-1133">Transmembrane helix</keyword>
<feature type="transmembrane region" description="Helical" evidence="1">
    <location>
        <begin position="51"/>
        <end position="71"/>
    </location>
</feature>
<keyword evidence="1" id="KW-0472">Membrane</keyword>
<feature type="transmembrane region" description="Helical" evidence="1">
    <location>
        <begin position="172"/>
        <end position="199"/>
    </location>
</feature>
<accession>A0AAE3A1Z6</accession>
<dbReference type="EMBL" id="JAJEPV010000032">
    <property type="protein sequence ID" value="MCC2120412.1"/>
    <property type="molecule type" value="Genomic_DNA"/>
</dbReference>
<reference evidence="2 3" key="1">
    <citation type="submission" date="2021-10" db="EMBL/GenBank/DDBJ databases">
        <title>Anaerobic single-cell dispensing facilitates the cultivation of human gut bacteria.</title>
        <authorList>
            <person name="Afrizal A."/>
        </authorList>
    </citation>
    <scope>NUCLEOTIDE SEQUENCE [LARGE SCALE GENOMIC DNA]</scope>
    <source>
        <strain evidence="2 3">CLA-AA-H273</strain>
    </source>
</reference>
<evidence type="ECO:0000313" key="2">
    <source>
        <dbReference type="EMBL" id="MCC2120412.1"/>
    </source>
</evidence>
<feature type="transmembrane region" description="Helical" evidence="1">
    <location>
        <begin position="251"/>
        <end position="274"/>
    </location>
</feature>
<proteinExistence type="predicted"/>
<gene>
    <name evidence="2" type="ORF">LKD75_12575</name>
</gene>
<feature type="transmembrane region" description="Helical" evidence="1">
    <location>
        <begin position="28"/>
        <end position="44"/>
    </location>
</feature>
<protein>
    <recommendedName>
        <fullName evidence="4">DUF4129 domain-containing protein</fullName>
    </recommendedName>
</protein>
<feature type="transmembrane region" description="Helical" evidence="1">
    <location>
        <begin position="107"/>
        <end position="125"/>
    </location>
</feature>
<comment type="caution">
    <text evidence="2">The sequence shown here is derived from an EMBL/GenBank/DDBJ whole genome shotgun (WGS) entry which is preliminary data.</text>
</comment>
<name>A0AAE3A1Z6_9FIRM</name>
<evidence type="ECO:0008006" key="4">
    <source>
        <dbReference type="Google" id="ProtNLM"/>
    </source>
</evidence>